<name>A0A4Q7N1E6_9BACT</name>
<accession>A0A4Q7N1E6</accession>
<gene>
    <name evidence="1" type="ORF">EV199_1303</name>
</gene>
<comment type="caution">
    <text evidence="1">The sequence shown here is derived from an EMBL/GenBank/DDBJ whole genome shotgun (WGS) entry which is preliminary data.</text>
</comment>
<dbReference type="AlphaFoldDB" id="A0A4Q7N1E6"/>
<dbReference type="PROSITE" id="PS51257">
    <property type="entry name" value="PROKAR_LIPOPROTEIN"/>
    <property type="match status" value="1"/>
</dbReference>
<evidence type="ECO:0000313" key="2">
    <source>
        <dbReference type="Proteomes" id="UP000293874"/>
    </source>
</evidence>
<dbReference type="EMBL" id="SGXA01000001">
    <property type="protein sequence ID" value="RZS75437.1"/>
    <property type="molecule type" value="Genomic_DNA"/>
</dbReference>
<proteinExistence type="predicted"/>
<dbReference type="RefSeq" id="WP_130539805.1">
    <property type="nucleotide sequence ID" value="NZ_CP042431.1"/>
</dbReference>
<keyword evidence="2" id="KW-1185">Reference proteome</keyword>
<reference evidence="1 2" key="1">
    <citation type="submission" date="2019-02" db="EMBL/GenBank/DDBJ databases">
        <title>Genomic Encyclopedia of Type Strains, Phase IV (KMG-IV): sequencing the most valuable type-strain genomes for metagenomic binning, comparative biology and taxonomic classification.</title>
        <authorList>
            <person name="Goeker M."/>
        </authorList>
    </citation>
    <scope>NUCLEOTIDE SEQUENCE [LARGE SCALE GENOMIC DNA]</scope>
    <source>
        <strain evidence="1 2">DSM 18116</strain>
    </source>
</reference>
<sequence>MKQIVLYSIILFTILASCKKNNDRNGKEKKISAAVVNNINNVFSYDAQGRLQRIDYGVSHYLLVEYKAAGTVLQWYLADGTPIATRRYEFNLLDGRIVSGKESKANSRIVTHSYGYDNEGRLTEHSARDVYEPTNEEAHRVIFTYSYTGNNAGKITYLHFDQGLRRDSAVITQTYYTNKKLFTWQAVGFGFFGQTASGLPHQGLGISSPITILPFQAYYPSVNALKETTRDQYEWNIAQNKWVYKNTSGYTLPETDYEYNGEGYLISFSGAEKIEWNQK</sequence>
<dbReference type="Gene3D" id="2.180.10.10">
    <property type="entry name" value="RHS repeat-associated core"/>
    <property type="match status" value="1"/>
</dbReference>
<protein>
    <submittedName>
        <fullName evidence="1">YD repeat-containing protein</fullName>
    </submittedName>
</protein>
<dbReference type="OrthoDB" id="684452at2"/>
<dbReference type="Proteomes" id="UP000293874">
    <property type="component" value="Unassembled WGS sequence"/>
</dbReference>
<evidence type="ECO:0000313" key="1">
    <source>
        <dbReference type="EMBL" id="RZS75437.1"/>
    </source>
</evidence>
<organism evidence="1 2">
    <name type="scientific">Pseudobacter ginsenosidimutans</name>
    <dbReference type="NCBI Taxonomy" id="661488"/>
    <lineage>
        <taxon>Bacteria</taxon>
        <taxon>Pseudomonadati</taxon>
        <taxon>Bacteroidota</taxon>
        <taxon>Chitinophagia</taxon>
        <taxon>Chitinophagales</taxon>
        <taxon>Chitinophagaceae</taxon>
        <taxon>Pseudobacter</taxon>
    </lineage>
</organism>